<gene>
    <name evidence="1" type="ORF">Ocin01_20180</name>
</gene>
<evidence type="ECO:0000313" key="2">
    <source>
        <dbReference type="Proteomes" id="UP000094527"/>
    </source>
</evidence>
<keyword evidence="2" id="KW-1185">Reference proteome</keyword>
<dbReference type="Proteomes" id="UP000094527">
    <property type="component" value="Unassembled WGS sequence"/>
</dbReference>
<organism evidence="1 2">
    <name type="scientific">Orchesella cincta</name>
    <name type="common">Springtail</name>
    <name type="synonym">Podura cincta</name>
    <dbReference type="NCBI Taxonomy" id="48709"/>
    <lineage>
        <taxon>Eukaryota</taxon>
        <taxon>Metazoa</taxon>
        <taxon>Ecdysozoa</taxon>
        <taxon>Arthropoda</taxon>
        <taxon>Hexapoda</taxon>
        <taxon>Collembola</taxon>
        <taxon>Entomobryomorpha</taxon>
        <taxon>Entomobryoidea</taxon>
        <taxon>Orchesellidae</taxon>
        <taxon>Orchesellinae</taxon>
        <taxon>Orchesella</taxon>
    </lineage>
</organism>
<proteinExistence type="predicted"/>
<feature type="non-terminal residue" evidence="1">
    <location>
        <position position="186"/>
    </location>
</feature>
<evidence type="ECO:0000313" key="1">
    <source>
        <dbReference type="EMBL" id="ODM78596.1"/>
    </source>
</evidence>
<dbReference type="EMBL" id="LJIJ01008607">
    <property type="protein sequence ID" value="ODM78596.1"/>
    <property type="molecule type" value="Genomic_DNA"/>
</dbReference>
<reference evidence="1 2" key="1">
    <citation type="journal article" date="2016" name="Genome Biol. Evol.">
        <title>Gene Family Evolution Reflects Adaptation to Soil Environmental Stressors in the Genome of the Collembolan Orchesella cincta.</title>
        <authorList>
            <person name="Faddeeva-Vakhrusheva A."/>
            <person name="Derks M.F."/>
            <person name="Anvar S.Y."/>
            <person name="Agamennone V."/>
            <person name="Suring W."/>
            <person name="Smit S."/>
            <person name="van Straalen N.M."/>
            <person name="Roelofs D."/>
        </authorList>
    </citation>
    <scope>NUCLEOTIDE SEQUENCE [LARGE SCALE GENOMIC DNA]</scope>
    <source>
        <tissue evidence="1">Mixed pool</tissue>
    </source>
</reference>
<sequence>MTCEDEFPDGGLPQVAPQLIEELLPQNFLQGRELCQTWKEELDYKNQTDPSHTRFFHRDHDRRPMVNVLSTVESVESFMREMRNHPGNPFPSRAISLRCHKNEDVEVPFWDDDWTEYWTSAFLLLDNFGRHVHFADIWFTEWDELQMEQLVMDIHVRLRECLLRLPNLKHVKFSCVDKSPVMENLI</sequence>
<dbReference type="AlphaFoldDB" id="A0A1D2M0L2"/>
<comment type="caution">
    <text evidence="1">The sequence shown here is derived from an EMBL/GenBank/DDBJ whole genome shotgun (WGS) entry which is preliminary data.</text>
</comment>
<protein>
    <submittedName>
        <fullName evidence="1">Uncharacterized protein</fullName>
    </submittedName>
</protein>
<accession>A0A1D2M0L2</accession>
<name>A0A1D2M0L2_ORCCI</name>